<dbReference type="AlphaFoldDB" id="A0A4P9WAU5"/>
<evidence type="ECO:0000256" key="1">
    <source>
        <dbReference type="ARBA" id="ARBA00022786"/>
    </source>
</evidence>
<organism evidence="5 6">
    <name type="scientific">Blyttiomyces helicus</name>
    <dbReference type="NCBI Taxonomy" id="388810"/>
    <lineage>
        <taxon>Eukaryota</taxon>
        <taxon>Fungi</taxon>
        <taxon>Fungi incertae sedis</taxon>
        <taxon>Chytridiomycota</taxon>
        <taxon>Chytridiomycota incertae sedis</taxon>
        <taxon>Chytridiomycetes</taxon>
        <taxon>Chytridiomycetes incertae sedis</taxon>
        <taxon>Blyttiomyces</taxon>
    </lineage>
</organism>
<accession>A0A4P9WAU5</accession>
<dbReference type="PROSITE" id="PS51399">
    <property type="entry name" value="SEP"/>
    <property type="match status" value="1"/>
</dbReference>
<dbReference type="GO" id="GO:0005829">
    <property type="term" value="C:cytosol"/>
    <property type="evidence" value="ECO:0007669"/>
    <property type="project" value="TreeGrafter"/>
</dbReference>
<dbReference type="Proteomes" id="UP000269721">
    <property type="component" value="Unassembled WGS sequence"/>
</dbReference>
<dbReference type="Pfam" id="PF08059">
    <property type="entry name" value="SEP"/>
    <property type="match status" value="1"/>
</dbReference>
<feature type="domain" description="UBX" evidence="3">
    <location>
        <begin position="327"/>
        <end position="404"/>
    </location>
</feature>
<dbReference type="PANTHER" id="PTHR23333:SF20">
    <property type="entry name" value="NSFL1 COFACTOR P47"/>
    <property type="match status" value="1"/>
</dbReference>
<dbReference type="GO" id="GO:0061025">
    <property type="term" value="P:membrane fusion"/>
    <property type="evidence" value="ECO:0007669"/>
    <property type="project" value="TreeGrafter"/>
</dbReference>
<evidence type="ECO:0008006" key="7">
    <source>
        <dbReference type="Google" id="ProtNLM"/>
    </source>
</evidence>
<name>A0A4P9WAU5_9FUNG</name>
<dbReference type="GO" id="GO:0043161">
    <property type="term" value="P:proteasome-mediated ubiquitin-dependent protein catabolic process"/>
    <property type="evidence" value="ECO:0007669"/>
    <property type="project" value="TreeGrafter"/>
</dbReference>
<gene>
    <name evidence="5" type="ORF">BDK51DRAFT_51660</name>
</gene>
<dbReference type="SMART" id="SM00553">
    <property type="entry name" value="SEP"/>
    <property type="match status" value="1"/>
</dbReference>
<dbReference type="SUPFAM" id="SSF102848">
    <property type="entry name" value="NSFL1 (p97 ATPase) cofactor p47, SEP domain"/>
    <property type="match status" value="1"/>
</dbReference>
<dbReference type="PANTHER" id="PTHR23333">
    <property type="entry name" value="UBX DOMAIN CONTAINING PROTEIN"/>
    <property type="match status" value="1"/>
</dbReference>
<dbReference type="EMBL" id="KZ997001">
    <property type="protein sequence ID" value="RKO88010.1"/>
    <property type="molecule type" value="Genomic_DNA"/>
</dbReference>
<feature type="region of interest" description="Disordered" evidence="2">
    <location>
        <begin position="48"/>
        <end position="202"/>
    </location>
</feature>
<dbReference type="InterPro" id="IPR001012">
    <property type="entry name" value="UBX_dom"/>
</dbReference>
<feature type="compositionally biased region" description="Low complexity" evidence="2">
    <location>
        <begin position="58"/>
        <end position="84"/>
    </location>
</feature>
<dbReference type="GO" id="GO:0043130">
    <property type="term" value="F:ubiquitin binding"/>
    <property type="evidence" value="ECO:0007669"/>
    <property type="project" value="TreeGrafter"/>
</dbReference>
<evidence type="ECO:0000259" key="4">
    <source>
        <dbReference type="PROSITE" id="PS51399"/>
    </source>
</evidence>
<dbReference type="InterPro" id="IPR036241">
    <property type="entry name" value="NSFL1C_SEP_dom_sf"/>
</dbReference>
<dbReference type="SUPFAM" id="SSF54236">
    <property type="entry name" value="Ubiquitin-like"/>
    <property type="match status" value="1"/>
</dbReference>
<evidence type="ECO:0000313" key="5">
    <source>
        <dbReference type="EMBL" id="RKO88010.1"/>
    </source>
</evidence>
<dbReference type="GO" id="GO:0007030">
    <property type="term" value="P:Golgi organization"/>
    <property type="evidence" value="ECO:0007669"/>
    <property type="project" value="TreeGrafter"/>
</dbReference>
<feature type="domain" description="SEP" evidence="4">
    <location>
        <begin position="202"/>
        <end position="267"/>
    </location>
</feature>
<dbReference type="Gene3D" id="3.10.20.90">
    <property type="entry name" value="Phosphatidylinositol 3-kinase Catalytic Subunit, Chain A, domain 1"/>
    <property type="match status" value="1"/>
</dbReference>
<dbReference type="Gene3D" id="1.10.8.10">
    <property type="entry name" value="DNA helicase RuvA subunit, C-terminal domain"/>
    <property type="match status" value="1"/>
</dbReference>
<dbReference type="InterPro" id="IPR012989">
    <property type="entry name" value="SEP_domain"/>
</dbReference>
<dbReference type="InterPro" id="IPR029071">
    <property type="entry name" value="Ubiquitin-like_domsf"/>
</dbReference>
<dbReference type="PROSITE" id="PS50033">
    <property type="entry name" value="UBX"/>
    <property type="match status" value="1"/>
</dbReference>
<dbReference type="CDD" id="cd14348">
    <property type="entry name" value="UBA_p47"/>
    <property type="match status" value="1"/>
</dbReference>
<dbReference type="Pfam" id="PF00789">
    <property type="entry name" value="UBX"/>
    <property type="match status" value="1"/>
</dbReference>
<reference evidence="6" key="1">
    <citation type="journal article" date="2018" name="Nat. Microbiol.">
        <title>Leveraging single-cell genomics to expand the fungal tree of life.</title>
        <authorList>
            <person name="Ahrendt S.R."/>
            <person name="Quandt C.A."/>
            <person name="Ciobanu D."/>
            <person name="Clum A."/>
            <person name="Salamov A."/>
            <person name="Andreopoulos B."/>
            <person name="Cheng J.F."/>
            <person name="Woyke T."/>
            <person name="Pelin A."/>
            <person name="Henrissat B."/>
            <person name="Reynolds N.K."/>
            <person name="Benny G.L."/>
            <person name="Smith M.E."/>
            <person name="James T.Y."/>
            <person name="Grigoriev I.V."/>
        </authorList>
    </citation>
    <scope>NUCLEOTIDE SEQUENCE [LARGE SCALE GENOMIC DNA]</scope>
</reference>
<dbReference type="OrthoDB" id="25887at2759"/>
<dbReference type="Gene3D" id="3.30.420.210">
    <property type="entry name" value="SEP domain"/>
    <property type="match status" value="1"/>
</dbReference>
<keyword evidence="6" id="KW-1185">Reference proteome</keyword>
<proteinExistence type="predicted"/>
<dbReference type="FunFam" id="3.10.20.90:FF:000179">
    <property type="entry name" value="Plant UBX domain-containing protein 4"/>
    <property type="match status" value="1"/>
</dbReference>
<dbReference type="GO" id="GO:0005634">
    <property type="term" value="C:nucleus"/>
    <property type="evidence" value="ECO:0007669"/>
    <property type="project" value="TreeGrafter"/>
</dbReference>
<protein>
    <recommendedName>
        <fullName evidence="7">SEP-domain-containing protein</fullName>
    </recommendedName>
</protein>
<evidence type="ECO:0000256" key="2">
    <source>
        <dbReference type="SAM" id="MobiDB-lite"/>
    </source>
</evidence>
<dbReference type="GO" id="GO:0031468">
    <property type="term" value="P:nuclear membrane reassembly"/>
    <property type="evidence" value="ECO:0007669"/>
    <property type="project" value="TreeGrafter"/>
</dbReference>
<dbReference type="SMART" id="SM00166">
    <property type="entry name" value="UBX"/>
    <property type="match status" value="1"/>
</dbReference>
<dbReference type="FunFam" id="3.30.420.210:FF:000002">
    <property type="entry name" value="UBX domain-containing protein 1"/>
    <property type="match status" value="1"/>
</dbReference>
<dbReference type="CDD" id="cd01770">
    <property type="entry name" value="UBX_UBXN2"/>
    <property type="match status" value="1"/>
</dbReference>
<dbReference type="InterPro" id="IPR009060">
    <property type="entry name" value="UBA-like_sf"/>
</dbReference>
<sequence>MDDATKQQLVETFTAATAVPEEQARFLLEAAGWDIQAATSLYFSAMDVDPSSEDESDVGPSSSSAAPAPASSAASSASKSWGSSRNAPAKSGSGARIKSFRDLAANSSDDEGEEEDKQNYFAGGEKSGVMLEGGPKDKPGHQDLVNDILQKAAKAGPPPDDSKKSKPAWSGSGNRLGSDEDAAAGPSAPVALPTPAVPSSEPVERHLTFWRNGFSIDDGPLRDYNDPVNTEFLRLIKSGRAPTHLLNVEHGQPVEVRVAHRLQEDYKPPPPKPAAPFSGSGNRLGGITPDSSTPPSEVILPGAFPGTAPSSTSGIVPSSVPILSVDDSLPITSVQIRLGDGTRLIAKFNHTHTVGDIRRFINASRPGEAGRNYNLQTTFPNRDLTDVNATLASAGLLNSVLLQRYV</sequence>
<dbReference type="GO" id="GO:0000045">
    <property type="term" value="P:autophagosome assembly"/>
    <property type="evidence" value="ECO:0007669"/>
    <property type="project" value="TreeGrafter"/>
</dbReference>
<keyword evidence="1" id="KW-0833">Ubl conjugation pathway</keyword>
<dbReference type="Pfam" id="PF14555">
    <property type="entry name" value="UBA_4"/>
    <property type="match status" value="1"/>
</dbReference>
<dbReference type="SUPFAM" id="SSF46934">
    <property type="entry name" value="UBA-like"/>
    <property type="match status" value="1"/>
</dbReference>
<evidence type="ECO:0000313" key="6">
    <source>
        <dbReference type="Proteomes" id="UP000269721"/>
    </source>
</evidence>
<evidence type="ECO:0000259" key="3">
    <source>
        <dbReference type="PROSITE" id="PS50033"/>
    </source>
</evidence>